<sequence>MRDSQESDETKDAFKQLNLSKEGNLTMEGVIKETKLEDTPLLGFALSIFDKDKNNIFDLNEFKVLYGTILSRAAYYVYQVFGFDRDDIISFLDTFHLCEKIPKKKVGIDIKEKLKLEIGEIIA</sequence>
<name>A0AA88I240_ARTSF</name>
<organism evidence="1 2">
    <name type="scientific">Artemia franciscana</name>
    <name type="common">Brine shrimp</name>
    <name type="synonym">Artemia sanfranciscana</name>
    <dbReference type="NCBI Taxonomy" id="6661"/>
    <lineage>
        <taxon>Eukaryota</taxon>
        <taxon>Metazoa</taxon>
        <taxon>Ecdysozoa</taxon>
        <taxon>Arthropoda</taxon>
        <taxon>Crustacea</taxon>
        <taxon>Branchiopoda</taxon>
        <taxon>Anostraca</taxon>
        <taxon>Artemiidae</taxon>
        <taxon>Artemia</taxon>
    </lineage>
</organism>
<dbReference type="AlphaFoldDB" id="A0AA88I240"/>
<dbReference type="EMBL" id="JAVRJZ010000008">
    <property type="protein sequence ID" value="KAK2719673.1"/>
    <property type="molecule type" value="Genomic_DNA"/>
</dbReference>
<accession>A0AA88I240</accession>
<protein>
    <recommendedName>
        <fullName evidence="3">EF-hand domain-containing protein</fullName>
    </recommendedName>
</protein>
<dbReference type="InterPro" id="IPR011992">
    <property type="entry name" value="EF-hand-dom_pair"/>
</dbReference>
<evidence type="ECO:0000313" key="1">
    <source>
        <dbReference type="EMBL" id="KAK2719673.1"/>
    </source>
</evidence>
<keyword evidence="2" id="KW-1185">Reference proteome</keyword>
<dbReference type="SUPFAM" id="SSF47473">
    <property type="entry name" value="EF-hand"/>
    <property type="match status" value="1"/>
</dbReference>
<gene>
    <name evidence="1" type="ORF">QYM36_005228</name>
</gene>
<dbReference type="Gene3D" id="1.10.238.10">
    <property type="entry name" value="EF-hand"/>
    <property type="match status" value="1"/>
</dbReference>
<proteinExistence type="predicted"/>
<reference evidence="1" key="1">
    <citation type="submission" date="2023-07" db="EMBL/GenBank/DDBJ databases">
        <title>Chromosome-level genome assembly of Artemia franciscana.</title>
        <authorList>
            <person name="Jo E."/>
        </authorList>
    </citation>
    <scope>NUCLEOTIDE SEQUENCE</scope>
    <source>
        <tissue evidence="1">Whole body</tissue>
    </source>
</reference>
<dbReference type="Proteomes" id="UP001187531">
    <property type="component" value="Unassembled WGS sequence"/>
</dbReference>
<evidence type="ECO:0000313" key="2">
    <source>
        <dbReference type="Proteomes" id="UP001187531"/>
    </source>
</evidence>
<comment type="caution">
    <text evidence="1">The sequence shown here is derived from an EMBL/GenBank/DDBJ whole genome shotgun (WGS) entry which is preliminary data.</text>
</comment>
<evidence type="ECO:0008006" key="3">
    <source>
        <dbReference type="Google" id="ProtNLM"/>
    </source>
</evidence>